<comment type="caution">
    <text evidence="2">The sequence shown here is derived from an EMBL/GenBank/DDBJ whole genome shotgun (WGS) entry which is preliminary data.</text>
</comment>
<gene>
    <name evidence="2" type="ORF">HNQ85_000529</name>
</gene>
<reference evidence="2 3" key="1">
    <citation type="submission" date="2020-07" db="EMBL/GenBank/DDBJ databases">
        <title>Genomic Encyclopedia of Type Strains, Phase IV (KMG-IV): sequencing the most valuable type-strain genomes for metagenomic binning, comparative biology and taxonomic classification.</title>
        <authorList>
            <person name="Goeker M."/>
        </authorList>
    </citation>
    <scope>NUCLEOTIDE SEQUENCE [LARGE SCALE GENOMIC DNA]</scope>
    <source>
        <strain evidence="2 3">DSM 25220</strain>
    </source>
</reference>
<evidence type="ECO:0008006" key="4">
    <source>
        <dbReference type="Google" id="ProtNLM"/>
    </source>
</evidence>
<name>A0A7V9YXH9_9BACL</name>
<organism evidence="2 3">
    <name type="scientific">[Anoxybacillus] calidus</name>
    <dbReference type="NCBI Taxonomy" id="575178"/>
    <lineage>
        <taxon>Bacteria</taxon>
        <taxon>Bacillati</taxon>
        <taxon>Bacillota</taxon>
        <taxon>Bacilli</taxon>
        <taxon>Bacillales</taxon>
        <taxon>Anoxybacillaceae</taxon>
        <taxon>Paranoxybacillus</taxon>
    </lineage>
</organism>
<proteinExistence type="predicted"/>
<keyword evidence="1" id="KW-0472">Membrane</keyword>
<keyword evidence="1" id="KW-1133">Transmembrane helix</keyword>
<feature type="transmembrane region" description="Helical" evidence="1">
    <location>
        <begin position="34"/>
        <end position="58"/>
    </location>
</feature>
<evidence type="ECO:0000313" key="2">
    <source>
        <dbReference type="EMBL" id="MBA2870271.1"/>
    </source>
</evidence>
<evidence type="ECO:0000256" key="1">
    <source>
        <dbReference type="SAM" id="Phobius"/>
    </source>
</evidence>
<accession>A0A7V9YXH9</accession>
<protein>
    <recommendedName>
        <fullName evidence="4">DUF3899 domain-containing protein</fullName>
    </recommendedName>
</protein>
<sequence length="104" mass="11993">MKKIAFSLLTLGIIAFVNWGVSLFFNADFIEYSFFIGLAFVIKFFNSSGGFTTNLTRLNIQSYTGIKMDEEKPLFTPSIVFYIAIIYTIISLIVTFIYYKNYFV</sequence>
<keyword evidence="1" id="KW-0812">Transmembrane</keyword>
<evidence type="ECO:0000313" key="3">
    <source>
        <dbReference type="Proteomes" id="UP000580891"/>
    </source>
</evidence>
<keyword evidence="3" id="KW-1185">Reference proteome</keyword>
<dbReference type="AlphaFoldDB" id="A0A7V9YXH9"/>
<dbReference type="Proteomes" id="UP000580891">
    <property type="component" value="Unassembled WGS sequence"/>
</dbReference>
<dbReference type="RefSeq" id="WP_181535926.1">
    <property type="nucleotide sequence ID" value="NZ_JACDUU010000001.1"/>
</dbReference>
<feature type="transmembrane region" description="Helical" evidence="1">
    <location>
        <begin position="79"/>
        <end position="99"/>
    </location>
</feature>
<dbReference type="EMBL" id="JACDUU010000001">
    <property type="protein sequence ID" value="MBA2870271.1"/>
    <property type="molecule type" value="Genomic_DNA"/>
</dbReference>